<dbReference type="PANTHER" id="PTHR30627">
    <property type="entry name" value="PEPTIDOGLYCAN D,D-TRANSPEPTIDASE"/>
    <property type="match status" value="1"/>
</dbReference>
<organism evidence="5 6">
    <name type="scientific">Caballeronia humi</name>
    <dbReference type="NCBI Taxonomy" id="326474"/>
    <lineage>
        <taxon>Bacteria</taxon>
        <taxon>Pseudomonadati</taxon>
        <taxon>Pseudomonadota</taxon>
        <taxon>Betaproteobacteria</taxon>
        <taxon>Burkholderiales</taxon>
        <taxon>Burkholderiaceae</taxon>
        <taxon>Caballeronia</taxon>
    </lineage>
</organism>
<gene>
    <name evidence="5" type="ORF">AWB65_06468</name>
</gene>
<name>A0A158JEC5_9BURK</name>
<dbReference type="GO" id="GO:0005886">
    <property type="term" value="C:plasma membrane"/>
    <property type="evidence" value="ECO:0007669"/>
    <property type="project" value="TreeGrafter"/>
</dbReference>
<dbReference type="GO" id="GO:0071555">
    <property type="term" value="P:cell wall organization"/>
    <property type="evidence" value="ECO:0007669"/>
    <property type="project" value="TreeGrafter"/>
</dbReference>
<dbReference type="STRING" id="326474.AWB65_06468"/>
<evidence type="ECO:0000259" key="3">
    <source>
        <dbReference type="Pfam" id="PF00905"/>
    </source>
</evidence>
<evidence type="ECO:0000256" key="1">
    <source>
        <dbReference type="ARBA" id="ARBA00004370"/>
    </source>
</evidence>
<dbReference type="InterPro" id="IPR001460">
    <property type="entry name" value="PCN-bd_Tpept"/>
</dbReference>
<dbReference type="SUPFAM" id="SSF56601">
    <property type="entry name" value="beta-lactamase/transpeptidase-like"/>
    <property type="match status" value="1"/>
</dbReference>
<dbReference type="InterPro" id="IPR012338">
    <property type="entry name" value="Beta-lactam/transpept-like"/>
</dbReference>
<feature type="domain" description="Penicillin-binding protein transpeptidase" evidence="3">
    <location>
        <begin position="109"/>
        <end position="405"/>
    </location>
</feature>
<comment type="caution">
    <text evidence="5">The sequence shown here is derived from an EMBL/GenBank/DDBJ whole genome shotgun (WGS) entry which is preliminary data.</text>
</comment>
<dbReference type="GO" id="GO:0008658">
    <property type="term" value="F:penicillin binding"/>
    <property type="evidence" value="ECO:0007669"/>
    <property type="project" value="InterPro"/>
</dbReference>
<sequence>MQLAVPGLFAQEDYRRSYPEGNSVAHVVGFAGVDGIGQEGMEKVRNGDLRGIDGTRRVVRNARGQVIETLATVPPHNGRDVTLAIDQRIQHAAFKELRAAVVKTQARSGSAIVLDAHTGEVLAMTNFPSYDPNVRGDRSGGAMRNRAVTDVFEPGSVMKPFTMALALQKHRITPATVVPTGGGRLRLDGVTIHDDKDFGTLTVPGVLQKSSNVGTTKIALLMKPAEMWANFRALGLGRDPQVGLPGASAGRVRPYQRWRRIEQATMSYGYGLSASLLQLAQAYTTLANDGQFVPASISSLQGRIVESRQIYSPRVAREVKKMMRSVVSPDGTAPQAAVPGFSVAGKTGTAYQWTAKGYDRRQYLASFIGILPAGRPRVIIAVSIDHPRRGSHFGGAVAGPPFARIAAETMYLLNVAPDKPVADKKPST</sequence>
<accession>A0A158JEC5</accession>
<dbReference type="PANTHER" id="PTHR30627:SF1">
    <property type="entry name" value="PEPTIDOGLYCAN D,D-TRANSPEPTIDASE FTSI"/>
    <property type="match status" value="1"/>
</dbReference>
<keyword evidence="6" id="KW-1185">Reference proteome</keyword>
<evidence type="ECO:0000313" key="6">
    <source>
        <dbReference type="Proteomes" id="UP000054977"/>
    </source>
</evidence>
<dbReference type="Gene3D" id="3.90.1310.10">
    <property type="entry name" value="Penicillin-binding protein 2a (Domain 2)"/>
    <property type="match status" value="1"/>
</dbReference>
<dbReference type="InterPro" id="IPR005311">
    <property type="entry name" value="PBP_dimer"/>
</dbReference>
<dbReference type="InterPro" id="IPR050515">
    <property type="entry name" value="Beta-lactam/transpept"/>
</dbReference>
<dbReference type="Gene3D" id="3.40.710.10">
    <property type="entry name" value="DD-peptidase/beta-lactamase superfamily"/>
    <property type="match status" value="1"/>
</dbReference>
<keyword evidence="2" id="KW-0472">Membrane</keyword>
<proteinExistence type="predicted"/>
<evidence type="ECO:0000313" key="5">
    <source>
        <dbReference type="EMBL" id="SAL67196.1"/>
    </source>
</evidence>
<dbReference type="Gene3D" id="3.30.450.330">
    <property type="match status" value="1"/>
</dbReference>
<comment type="subcellular location">
    <subcellularLocation>
        <location evidence="1">Membrane</location>
    </subcellularLocation>
</comment>
<protein>
    <submittedName>
        <fullName evidence="5">Peptidoglycan synthetase FtsI</fullName>
    </submittedName>
</protein>
<reference evidence="5" key="1">
    <citation type="submission" date="2016-01" db="EMBL/GenBank/DDBJ databases">
        <authorList>
            <person name="Peeters C."/>
        </authorList>
    </citation>
    <scope>NUCLEOTIDE SEQUENCE [LARGE SCALE GENOMIC DNA]</scope>
    <source>
        <strain evidence="5">LMG 22934</strain>
    </source>
</reference>
<feature type="domain" description="Penicillin-binding protein dimerisation" evidence="4">
    <location>
        <begin position="4"/>
        <end position="70"/>
    </location>
</feature>
<dbReference type="Proteomes" id="UP000054977">
    <property type="component" value="Unassembled WGS sequence"/>
</dbReference>
<dbReference type="Pfam" id="PF03717">
    <property type="entry name" value="PBP_dimer"/>
    <property type="match status" value="1"/>
</dbReference>
<dbReference type="EMBL" id="FCNW02000084">
    <property type="protein sequence ID" value="SAL67196.1"/>
    <property type="molecule type" value="Genomic_DNA"/>
</dbReference>
<dbReference type="Pfam" id="PF00905">
    <property type="entry name" value="Transpeptidase"/>
    <property type="match status" value="1"/>
</dbReference>
<dbReference type="AlphaFoldDB" id="A0A158JEC5"/>
<evidence type="ECO:0000256" key="2">
    <source>
        <dbReference type="ARBA" id="ARBA00023136"/>
    </source>
</evidence>
<evidence type="ECO:0000259" key="4">
    <source>
        <dbReference type="Pfam" id="PF03717"/>
    </source>
</evidence>